<dbReference type="PROSITE" id="PS50043">
    <property type="entry name" value="HTH_LUXR_2"/>
    <property type="match status" value="1"/>
</dbReference>
<keyword evidence="2" id="KW-0238">DNA-binding</keyword>
<dbReference type="PRINTS" id="PR00038">
    <property type="entry name" value="HTHLUXR"/>
</dbReference>
<dbReference type="SMART" id="SM00448">
    <property type="entry name" value="REC"/>
    <property type="match status" value="1"/>
</dbReference>
<organism evidence="7 8">
    <name type="scientific">Paraburkholderia antibiotica</name>
    <dbReference type="NCBI Taxonomy" id="2728839"/>
    <lineage>
        <taxon>Bacteria</taxon>
        <taxon>Pseudomonadati</taxon>
        <taxon>Pseudomonadota</taxon>
        <taxon>Betaproteobacteria</taxon>
        <taxon>Burkholderiales</taxon>
        <taxon>Burkholderiaceae</taxon>
        <taxon>Paraburkholderia</taxon>
    </lineage>
</organism>
<dbReference type="EMBL" id="JABBFZ010000010">
    <property type="protein sequence ID" value="NML32721.1"/>
    <property type="molecule type" value="Genomic_DNA"/>
</dbReference>
<evidence type="ECO:0000259" key="6">
    <source>
        <dbReference type="PROSITE" id="PS50110"/>
    </source>
</evidence>
<evidence type="ECO:0000256" key="3">
    <source>
        <dbReference type="PROSITE-ProRule" id="PRU00169"/>
    </source>
</evidence>
<reference evidence="7 8" key="1">
    <citation type="submission" date="2020-04" db="EMBL/GenBank/DDBJ databases">
        <title>Paraburkholderia sp. G-4-1-8 isolated from soil.</title>
        <authorList>
            <person name="Dahal R.H."/>
        </authorList>
    </citation>
    <scope>NUCLEOTIDE SEQUENCE [LARGE SCALE GENOMIC DNA]</scope>
    <source>
        <strain evidence="7 8">G-4-1-8</strain>
    </source>
</reference>
<dbReference type="SMART" id="SM00421">
    <property type="entry name" value="HTH_LUXR"/>
    <property type="match status" value="1"/>
</dbReference>
<name>A0A7X9ZYA9_9BURK</name>
<accession>A0A7X9ZYA9</accession>
<dbReference type="CDD" id="cd06170">
    <property type="entry name" value="LuxR_C_like"/>
    <property type="match status" value="1"/>
</dbReference>
<dbReference type="AlphaFoldDB" id="A0A7X9ZYA9"/>
<feature type="domain" description="Response regulatory" evidence="6">
    <location>
        <begin position="4"/>
        <end position="123"/>
    </location>
</feature>
<dbReference type="RefSeq" id="WP_169498970.1">
    <property type="nucleotide sequence ID" value="NZ_JABBFZ010000010.1"/>
</dbReference>
<comment type="caution">
    <text evidence="7">The sequence shown here is derived from an EMBL/GenBank/DDBJ whole genome shotgun (WGS) entry which is preliminary data.</text>
</comment>
<keyword evidence="8" id="KW-1185">Reference proteome</keyword>
<evidence type="ECO:0000313" key="7">
    <source>
        <dbReference type="EMBL" id="NML32721.1"/>
    </source>
</evidence>
<dbReference type="InterPro" id="IPR011006">
    <property type="entry name" value="CheY-like_superfamily"/>
</dbReference>
<dbReference type="GO" id="GO:0000160">
    <property type="term" value="P:phosphorelay signal transduction system"/>
    <property type="evidence" value="ECO:0007669"/>
    <property type="project" value="InterPro"/>
</dbReference>
<dbReference type="GO" id="GO:0006355">
    <property type="term" value="P:regulation of DNA-templated transcription"/>
    <property type="evidence" value="ECO:0007669"/>
    <property type="project" value="InterPro"/>
</dbReference>
<dbReference type="Gene3D" id="3.40.50.2300">
    <property type="match status" value="1"/>
</dbReference>
<dbReference type="InterPro" id="IPR058245">
    <property type="entry name" value="NreC/VraR/RcsB-like_REC"/>
</dbReference>
<evidence type="ECO:0000313" key="8">
    <source>
        <dbReference type="Proteomes" id="UP000583127"/>
    </source>
</evidence>
<dbReference type="InterPro" id="IPR036388">
    <property type="entry name" value="WH-like_DNA-bd_sf"/>
</dbReference>
<dbReference type="CDD" id="cd17535">
    <property type="entry name" value="REC_NarL-like"/>
    <property type="match status" value="1"/>
</dbReference>
<dbReference type="Pfam" id="PF00196">
    <property type="entry name" value="GerE"/>
    <property type="match status" value="1"/>
</dbReference>
<sequence>MKIDVVLADDHPALIAGMKFIIGSSSVLNISGVAQNPDELVQLLEKVHCDVLVTDYSMPDCTREDGMAMLSNLRRRYPDLRIIVFSVIENPAIAREIARIGIQSIISKKDRLDRLVSAIHAVYAGAVYFPDPEGKQDATLMRISLEKSDKEVLSPREKEVVRLYVAGLPGKEIGRRLKITKQTVSSQKASAMRKLGITRDADLFQFSFEVGLNAPESSTPPVTDQGESDISDE</sequence>
<dbReference type="Proteomes" id="UP000583127">
    <property type="component" value="Unassembled WGS sequence"/>
</dbReference>
<evidence type="ECO:0000259" key="5">
    <source>
        <dbReference type="PROSITE" id="PS50043"/>
    </source>
</evidence>
<evidence type="ECO:0000256" key="4">
    <source>
        <dbReference type="SAM" id="MobiDB-lite"/>
    </source>
</evidence>
<feature type="region of interest" description="Disordered" evidence="4">
    <location>
        <begin position="212"/>
        <end position="233"/>
    </location>
</feature>
<dbReference type="SUPFAM" id="SSF52172">
    <property type="entry name" value="CheY-like"/>
    <property type="match status" value="1"/>
</dbReference>
<dbReference type="InterPro" id="IPR016032">
    <property type="entry name" value="Sig_transdc_resp-reg_C-effctor"/>
</dbReference>
<dbReference type="GO" id="GO:0003677">
    <property type="term" value="F:DNA binding"/>
    <property type="evidence" value="ECO:0007669"/>
    <property type="project" value="UniProtKB-KW"/>
</dbReference>
<proteinExistence type="predicted"/>
<evidence type="ECO:0000256" key="2">
    <source>
        <dbReference type="ARBA" id="ARBA00023125"/>
    </source>
</evidence>
<feature type="domain" description="HTH luxR-type" evidence="5">
    <location>
        <begin position="146"/>
        <end position="211"/>
    </location>
</feature>
<dbReference type="PANTHER" id="PTHR43214:SF17">
    <property type="entry name" value="TRANSCRIPTIONAL REGULATORY PROTEIN RCSB"/>
    <property type="match status" value="1"/>
</dbReference>
<gene>
    <name evidence="7" type="ORF">HHL14_17995</name>
</gene>
<dbReference type="InterPro" id="IPR039420">
    <property type="entry name" value="WalR-like"/>
</dbReference>
<feature type="modified residue" description="4-aspartylphosphate" evidence="3">
    <location>
        <position position="55"/>
    </location>
</feature>
<dbReference type="InterPro" id="IPR001789">
    <property type="entry name" value="Sig_transdc_resp-reg_receiver"/>
</dbReference>
<evidence type="ECO:0000256" key="1">
    <source>
        <dbReference type="ARBA" id="ARBA00022553"/>
    </source>
</evidence>
<keyword evidence="1 3" id="KW-0597">Phosphoprotein</keyword>
<dbReference type="InterPro" id="IPR000792">
    <property type="entry name" value="Tscrpt_reg_LuxR_C"/>
</dbReference>
<dbReference type="SUPFAM" id="SSF46894">
    <property type="entry name" value="C-terminal effector domain of the bipartite response regulators"/>
    <property type="match status" value="1"/>
</dbReference>
<dbReference type="Gene3D" id="1.10.10.10">
    <property type="entry name" value="Winged helix-like DNA-binding domain superfamily/Winged helix DNA-binding domain"/>
    <property type="match status" value="1"/>
</dbReference>
<dbReference type="PROSITE" id="PS50110">
    <property type="entry name" value="RESPONSE_REGULATORY"/>
    <property type="match status" value="1"/>
</dbReference>
<dbReference type="PANTHER" id="PTHR43214">
    <property type="entry name" value="TWO-COMPONENT RESPONSE REGULATOR"/>
    <property type="match status" value="1"/>
</dbReference>
<dbReference type="Pfam" id="PF00072">
    <property type="entry name" value="Response_reg"/>
    <property type="match status" value="1"/>
</dbReference>
<protein>
    <submittedName>
        <fullName evidence="7">Response regulator transcription factor</fullName>
    </submittedName>
</protein>